<gene>
    <name evidence="1" type="ORF">HYPSUDRAFT_329818</name>
</gene>
<dbReference type="AlphaFoldDB" id="A0A0D2NGZ9"/>
<accession>A0A0D2NGZ9</accession>
<dbReference type="Proteomes" id="UP000054270">
    <property type="component" value="Unassembled WGS sequence"/>
</dbReference>
<protein>
    <submittedName>
        <fullName evidence="1">Uncharacterized protein</fullName>
    </submittedName>
</protein>
<evidence type="ECO:0000313" key="2">
    <source>
        <dbReference type="Proteomes" id="UP000054270"/>
    </source>
</evidence>
<name>A0A0D2NGZ9_HYPSF</name>
<sequence length="184" mass="20731">MVVRTGLTHSIRCLSPQEVFESPRSIVMRREHSTTYRHCIILCQASASDISFLARWLITQVYPGEVTKIDPTARCPRSYSFENIKSQYFPKSSTQTLITPFPPNVQKPVVETKVLDQLHATSLDLVSQALINTRALSRLSVPLELPVPPHGCMFRRHVKTPMQASKVLGVTFTITSSGHCQKQR</sequence>
<evidence type="ECO:0000313" key="1">
    <source>
        <dbReference type="EMBL" id="KJA15951.1"/>
    </source>
</evidence>
<keyword evidence="2" id="KW-1185">Reference proteome</keyword>
<reference evidence="2" key="1">
    <citation type="submission" date="2014-04" db="EMBL/GenBank/DDBJ databases">
        <title>Evolutionary Origins and Diversification of the Mycorrhizal Mutualists.</title>
        <authorList>
            <consortium name="DOE Joint Genome Institute"/>
            <consortium name="Mycorrhizal Genomics Consortium"/>
            <person name="Kohler A."/>
            <person name="Kuo A."/>
            <person name="Nagy L.G."/>
            <person name="Floudas D."/>
            <person name="Copeland A."/>
            <person name="Barry K.W."/>
            <person name="Cichocki N."/>
            <person name="Veneault-Fourrey C."/>
            <person name="LaButti K."/>
            <person name="Lindquist E.A."/>
            <person name="Lipzen A."/>
            <person name="Lundell T."/>
            <person name="Morin E."/>
            <person name="Murat C."/>
            <person name="Riley R."/>
            <person name="Ohm R."/>
            <person name="Sun H."/>
            <person name="Tunlid A."/>
            <person name="Henrissat B."/>
            <person name="Grigoriev I.V."/>
            <person name="Hibbett D.S."/>
            <person name="Martin F."/>
        </authorList>
    </citation>
    <scope>NUCLEOTIDE SEQUENCE [LARGE SCALE GENOMIC DNA]</scope>
    <source>
        <strain evidence="2">FD-334 SS-4</strain>
    </source>
</reference>
<proteinExistence type="predicted"/>
<dbReference type="EMBL" id="KN817631">
    <property type="protein sequence ID" value="KJA15951.1"/>
    <property type="molecule type" value="Genomic_DNA"/>
</dbReference>
<organism evidence="1 2">
    <name type="scientific">Hypholoma sublateritium (strain FD-334 SS-4)</name>
    <dbReference type="NCBI Taxonomy" id="945553"/>
    <lineage>
        <taxon>Eukaryota</taxon>
        <taxon>Fungi</taxon>
        <taxon>Dikarya</taxon>
        <taxon>Basidiomycota</taxon>
        <taxon>Agaricomycotina</taxon>
        <taxon>Agaricomycetes</taxon>
        <taxon>Agaricomycetidae</taxon>
        <taxon>Agaricales</taxon>
        <taxon>Agaricineae</taxon>
        <taxon>Strophariaceae</taxon>
        <taxon>Hypholoma</taxon>
    </lineage>
</organism>